<gene>
    <name evidence="2" type="ORF">PBRASI_LOCUS9065</name>
</gene>
<evidence type="ECO:0000313" key="2">
    <source>
        <dbReference type="EMBL" id="CAG8627547.1"/>
    </source>
</evidence>
<organism evidence="2 3">
    <name type="scientific">Paraglomus brasilianum</name>
    <dbReference type="NCBI Taxonomy" id="144538"/>
    <lineage>
        <taxon>Eukaryota</taxon>
        <taxon>Fungi</taxon>
        <taxon>Fungi incertae sedis</taxon>
        <taxon>Mucoromycota</taxon>
        <taxon>Glomeromycotina</taxon>
        <taxon>Glomeromycetes</taxon>
        <taxon>Paraglomerales</taxon>
        <taxon>Paraglomeraceae</taxon>
        <taxon>Paraglomus</taxon>
    </lineage>
</organism>
<comment type="caution">
    <text evidence="2">The sequence shown here is derived from an EMBL/GenBank/DDBJ whole genome shotgun (WGS) entry which is preliminary data.</text>
</comment>
<sequence length="432" mass="48842">MNDSYHDREPRRLDLQIIPKEGLGWFRLGVSIWDIINSLREQAIAFPTVDFKYNEESPLTTDLFLSLPANGINLRFDGSTQRLKLIEVYDFSRLRLTYNENEISSSRTKPTSVLVYNRFGPTVRGEFEISKNEYTLNYPGVSFIFLIPKEHSSLYTPESSDIPLELPGGTSPLLTRLYIYQGPNFRTPSEPVLIRSASNENIGGYWSDAGEVESVIAELKKGVTVHFFPTSNMTRQSTEILLNVTTPQDLLVEIGPPLRTFYKEEDQMKIHSEENGKPADYGNHMTNAAVTDTAVPQGEDGHTDYFYNYFHLGFDVLFDGSTHRCKKVVLNGNVPGHYDFQRYKRCPYKILVPSSVGSPTSDEPDQAAQLDVEDIDEIYENNHITSEMKIEEIDQRLGGPFPGRPLILNRGSIGQNPFGPTELNGYDGAVFE</sequence>
<comment type="similarity">
    <text evidence="1">Belongs to the PHAF1 family.</text>
</comment>
<dbReference type="AlphaFoldDB" id="A0A9N9D5E7"/>
<proteinExistence type="inferred from homology"/>
<dbReference type="InterPro" id="IPR005373">
    <property type="entry name" value="PHAF1"/>
</dbReference>
<dbReference type="GO" id="GO:0043001">
    <property type="term" value="P:Golgi to plasma membrane protein transport"/>
    <property type="evidence" value="ECO:0007669"/>
    <property type="project" value="TreeGrafter"/>
</dbReference>
<evidence type="ECO:0000313" key="3">
    <source>
        <dbReference type="Proteomes" id="UP000789739"/>
    </source>
</evidence>
<reference evidence="2" key="1">
    <citation type="submission" date="2021-06" db="EMBL/GenBank/DDBJ databases">
        <authorList>
            <person name="Kallberg Y."/>
            <person name="Tangrot J."/>
            <person name="Rosling A."/>
        </authorList>
    </citation>
    <scope>NUCLEOTIDE SEQUENCE</scope>
    <source>
        <strain evidence="2">BR232B</strain>
    </source>
</reference>
<accession>A0A9N9D5E7</accession>
<dbReference type="OrthoDB" id="411211at2759"/>
<dbReference type="PANTHER" id="PTHR13465:SF2">
    <property type="entry name" value="PHAGOSOME ASSEMBLY FACTOR 1"/>
    <property type="match status" value="1"/>
</dbReference>
<name>A0A9N9D5E7_9GLOM</name>
<dbReference type="Proteomes" id="UP000789739">
    <property type="component" value="Unassembled WGS sequence"/>
</dbReference>
<feature type="non-terminal residue" evidence="2">
    <location>
        <position position="432"/>
    </location>
</feature>
<dbReference type="EMBL" id="CAJVPI010001815">
    <property type="protein sequence ID" value="CAG8627547.1"/>
    <property type="molecule type" value="Genomic_DNA"/>
</dbReference>
<dbReference type="GO" id="GO:0005802">
    <property type="term" value="C:trans-Golgi network"/>
    <property type="evidence" value="ECO:0007669"/>
    <property type="project" value="TreeGrafter"/>
</dbReference>
<keyword evidence="3" id="KW-1185">Reference proteome</keyword>
<dbReference type="PANTHER" id="PTHR13465">
    <property type="entry name" value="UPF0183 PROTEIN"/>
    <property type="match status" value="1"/>
</dbReference>
<protein>
    <submittedName>
        <fullName evidence="2">8467_t:CDS:1</fullName>
    </submittedName>
</protein>
<dbReference type="InterPro" id="IPR039156">
    <property type="entry name" value="PHAF1/BROMI"/>
</dbReference>
<dbReference type="Pfam" id="PF03676">
    <property type="entry name" value="PHAF1"/>
    <property type="match status" value="1"/>
</dbReference>
<evidence type="ECO:0000256" key="1">
    <source>
        <dbReference type="ARBA" id="ARBA00024339"/>
    </source>
</evidence>